<dbReference type="CDD" id="cd02947">
    <property type="entry name" value="TRX_family"/>
    <property type="match status" value="1"/>
</dbReference>
<dbReference type="GO" id="GO:0060271">
    <property type="term" value="P:cilium assembly"/>
    <property type="evidence" value="ECO:0007669"/>
    <property type="project" value="TreeGrafter"/>
</dbReference>
<dbReference type="PANTHER" id="PTHR14684:SF2">
    <property type="entry name" value="THIOREDOXIN DOMAIN-CONTAINING PROTEIN 15"/>
    <property type="match status" value="1"/>
</dbReference>
<accession>A0A2S2Q012</accession>
<dbReference type="OrthoDB" id="1899781at2759"/>
<evidence type="ECO:0000259" key="3">
    <source>
        <dbReference type="Pfam" id="PF00085"/>
    </source>
</evidence>
<dbReference type="AlphaFoldDB" id="A0A2S2Q012"/>
<dbReference type="SUPFAM" id="SSF52833">
    <property type="entry name" value="Thioredoxin-like"/>
    <property type="match status" value="1"/>
</dbReference>
<protein>
    <submittedName>
        <fullName evidence="4">Thioredoxin domain-containing protein 15</fullName>
    </submittedName>
</protein>
<dbReference type="InterPro" id="IPR036249">
    <property type="entry name" value="Thioredoxin-like_sf"/>
</dbReference>
<proteinExistence type="predicted"/>
<dbReference type="EMBL" id="GGMS01001289">
    <property type="protein sequence ID" value="MBY70492.1"/>
    <property type="molecule type" value="Transcribed_RNA"/>
</dbReference>
<evidence type="ECO:0000256" key="2">
    <source>
        <dbReference type="SAM" id="SignalP"/>
    </source>
</evidence>
<dbReference type="InterPro" id="IPR013766">
    <property type="entry name" value="Thioredoxin_domain"/>
</dbReference>
<dbReference type="InterPro" id="IPR042418">
    <property type="entry name" value="TXNDC15"/>
</dbReference>
<feature type="domain" description="Thioredoxin" evidence="3">
    <location>
        <begin position="169"/>
        <end position="249"/>
    </location>
</feature>
<gene>
    <name evidence="4" type="primary">TXNDC15</name>
    <name evidence="4" type="ORF">g.1585</name>
</gene>
<evidence type="ECO:0000256" key="1">
    <source>
        <dbReference type="SAM" id="Phobius"/>
    </source>
</evidence>
<keyword evidence="1" id="KW-1133">Transmembrane helix</keyword>
<dbReference type="Pfam" id="PF00085">
    <property type="entry name" value="Thioredoxin"/>
    <property type="match status" value="1"/>
</dbReference>
<sequence>MHFKYVLSLLTVCASTSADCTNDKSPTCNKKDYPFKEDEYSTEENIPRKIDLSEVHFISDALQLHLNNLEELYHYLPPAEAYFFTRWGNTNKKPGFLSLIHRIFKTDPLFSYNDELQGNGTKRRTVKCKHLLRSNSIINNAVEIVNSTRLQNILKSDSNVTSDDTLGVCVVVYFYSNECPFSLIAAPHFKLFAHLFPQIKMIGINSINNQWINNMYNIIGIPTVILFHNGNPIAKNEYAENTFYELSKFIILHTDLNPVDIKKIYLMELINAVNRVTPRALKPDYTLWLAWFVIIFWIVYYAITKDLWTKYVNKIQNILFGNEENEQ</sequence>
<keyword evidence="1" id="KW-0472">Membrane</keyword>
<keyword evidence="1" id="KW-0812">Transmembrane</keyword>
<dbReference type="Gene3D" id="3.40.30.10">
    <property type="entry name" value="Glutaredoxin"/>
    <property type="match status" value="1"/>
</dbReference>
<feature type="chain" id="PRO_5015732695" evidence="2">
    <location>
        <begin position="19"/>
        <end position="327"/>
    </location>
</feature>
<feature type="transmembrane region" description="Helical" evidence="1">
    <location>
        <begin position="285"/>
        <end position="303"/>
    </location>
</feature>
<reference evidence="4" key="1">
    <citation type="submission" date="2018-04" db="EMBL/GenBank/DDBJ databases">
        <title>Transcriptome assembly of Sipha flava.</title>
        <authorList>
            <person name="Scully E.D."/>
            <person name="Geib S.M."/>
            <person name="Palmer N.A."/>
            <person name="Koch K."/>
            <person name="Bradshaw J."/>
            <person name="Heng-Moss T."/>
            <person name="Sarath G."/>
        </authorList>
    </citation>
    <scope>NUCLEOTIDE SEQUENCE</scope>
</reference>
<dbReference type="PANTHER" id="PTHR14684">
    <property type="entry name" value="THIOREDOXIN DOMAIN-CONTAINING PROTEIN 15"/>
    <property type="match status" value="1"/>
</dbReference>
<name>A0A2S2Q012_9HEMI</name>
<evidence type="ECO:0000313" key="4">
    <source>
        <dbReference type="EMBL" id="MBY70492.1"/>
    </source>
</evidence>
<feature type="signal peptide" evidence="2">
    <location>
        <begin position="1"/>
        <end position="18"/>
    </location>
</feature>
<keyword evidence="2" id="KW-0732">Signal</keyword>
<dbReference type="GO" id="GO:0005929">
    <property type="term" value="C:cilium"/>
    <property type="evidence" value="ECO:0007669"/>
    <property type="project" value="TreeGrafter"/>
</dbReference>
<organism evidence="4">
    <name type="scientific">Sipha flava</name>
    <name type="common">yellow sugarcane aphid</name>
    <dbReference type="NCBI Taxonomy" id="143950"/>
    <lineage>
        <taxon>Eukaryota</taxon>
        <taxon>Metazoa</taxon>
        <taxon>Ecdysozoa</taxon>
        <taxon>Arthropoda</taxon>
        <taxon>Hexapoda</taxon>
        <taxon>Insecta</taxon>
        <taxon>Pterygota</taxon>
        <taxon>Neoptera</taxon>
        <taxon>Paraneoptera</taxon>
        <taxon>Hemiptera</taxon>
        <taxon>Sternorrhyncha</taxon>
        <taxon>Aphidomorpha</taxon>
        <taxon>Aphidoidea</taxon>
        <taxon>Aphididae</taxon>
        <taxon>Sipha</taxon>
    </lineage>
</organism>